<gene>
    <name evidence="1" type="ORF">M976_02875</name>
</gene>
<dbReference type="RefSeq" id="WP_064545966.1">
    <property type="nucleotide sequence ID" value="NZ_LXEQ01000045.1"/>
</dbReference>
<protein>
    <submittedName>
        <fullName evidence="1">Terminase small subunit</fullName>
    </submittedName>
</protein>
<dbReference type="EMBL" id="LXEQ01000045">
    <property type="protein sequence ID" value="OAT26714.1"/>
    <property type="molecule type" value="Genomic_DNA"/>
</dbReference>
<proteinExistence type="predicted"/>
<sequence>MNVEKKELADIFKVNVRTIERWQAEGMPTAFAGGNGVSANFETASVIAWYVNRDVEIETERLRKEMETLRAIEESDLKPGTIDYERYRLTKAQADAQELKNMKDEALVIETEFCTYALVRMTNDIAAILNGVPLAVQRRFPDINELHLDFVKAEIARASHIASQTGDKIPAYLEEYLNQPD</sequence>
<dbReference type="Pfam" id="PF07471">
    <property type="entry name" value="Phage_Nu1"/>
    <property type="match status" value="1"/>
</dbReference>
<dbReference type="InterPro" id="IPR036388">
    <property type="entry name" value="WH-like_DNA-bd_sf"/>
</dbReference>
<dbReference type="InterPro" id="IPR010906">
    <property type="entry name" value="Phage_lambda_Nu1_terminase-ssu"/>
</dbReference>
<evidence type="ECO:0000313" key="1">
    <source>
        <dbReference type="EMBL" id="OAT26714.1"/>
    </source>
</evidence>
<accession>A0ABX2W6Y6</accession>
<dbReference type="Proteomes" id="UP000078407">
    <property type="component" value="Unassembled WGS sequence"/>
</dbReference>
<name>A0ABX2W6Y6_9ENTR</name>
<dbReference type="InterPro" id="IPR009061">
    <property type="entry name" value="DNA-bd_dom_put_sf"/>
</dbReference>
<organism evidence="1 2">
    <name type="scientific">Buttiauxella ferragutiae ATCC 51602</name>
    <dbReference type="NCBI Taxonomy" id="1354252"/>
    <lineage>
        <taxon>Bacteria</taxon>
        <taxon>Pseudomonadati</taxon>
        <taxon>Pseudomonadota</taxon>
        <taxon>Gammaproteobacteria</taxon>
        <taxon>Enterobacterales</taxon>
        <taxon>Enterobacteriaceae</taxon>
        <taxon>Buttiauxella</taxon>
    </lineage>
</organism>
<keyword evidence="2" id="KW-1185">Reference proteome</keyword>
<evidence type="ECO:0000313" key="2">
    <source>
        <dbReference type="Proteomes" id="UP000078407"/>
    </source>
</evidence>
<dbReference type="SUPFAM" id="SSF46955">
    <property type="entry name" value="Putative DNA-binding domain"/>
    <property type="match status" value="1"/>
</dbReference>
<reference evidence="1 2" key="1">
    <citation type="submission" date="2016-04" db="EMBL/GenBank/DDBJ databases">
        <title>ATOL: Assembling a taxonomically balanced genome-scale reconstruction of the evolutionary history of the Enterobacteriaceae.</title>
        <authorList>
            <person name="Plunkett G.III."/>
            <person name="Neeno-Eckwall E.C."/>
            <person name="Glasner J.D."/>
            <person name="Perna N.T."/>
        </authorList>
    </citation>
    <scope>NUCLEOTIDE SEQUENCE [LARGE SCALE GENOMIC DNA]</scope>
    <source>
        <strain evidence="1 2">ATCC 51602</strain>
    </source>
</reference>
<comment type="caution">
    <text evidence="1">The sequence shown here is derived from an EMBL/GenBank/DDBJ whole genome shotgun (WGS) entry which is preliminary data.</text>
</comment>
<dbReference type="Gene3D" id="1.10.10.10">
    <property type="entry name" value="Winged helix-like DNA-binding domain superfamily/Winged helix DNA-binding domain"/>
    <property type="match status" value="1"/>
</dbReference>